<evidence type="ECO:0000313" key="3">
    <source>
        <dbReference type="Proteomes" id="UP000829720"/>
    </source>
</evidence>
<protein>
    <submittedName>
        <fullName evidence="2">Uncharacterized protein</fullName>
    </submittedName>
</protein>
<accession>A0A8T3CW22</accession>
<feature type="region of interest" description="Disordered" evidence="1">
    <location>
        <begin position="35"/>
        <end position="57"/>
    </location>
</feature>
<dbReference type="Proteomes" id="UP000829720">
    <property type="component" value="Unassembled WGS sequence"/>
</dbReference>
<name>A0A8T3CW22_9TELE</name>
<reference evidence="2" key="1">
    <citation type="submission" date="2021-01" db="EMBL/GenBank/DDBJ databases">
        <authorList>
            <person name="Zahm M."/>
            <person name="Roques C."/>
            <person name="Cabau C."/>
            <person name="Klopp C."/>
            <person name="Donnadieu C."/>
            <person name="Jouanno E."/>
            <person name="Lampietro C."/>
            <person name="Louis A."/>
            <person name="Herpin A."/>
            <person name="Echchiki A."/>
            <person name="Berthelot C."/>
            <person name="Parey E."/>
            <person name="Roest-Crollius H."/>
            <person name="Braasch I."/>
            <person name="Postlethwait J."/>
            <person name="Bobe J."/>
            <person name="Montfort J."/>
            <person name="Bouchez O."/>
            <person name="Begum T."/>
            <person name="Mejri S."/>
            <person name="Adams A."/>
            <person name="Chen W.-J."/>
            <person name="Guiguen Y."/>
        </authorList>
    </citation>
    <scope>NUCLEOTIDE SEQUENCE</scope>
    <source>
        <tissue evidence="2">Blood</tissue>
    </source>
</reference>
<evidence type="ECO:0000256" key="1">
    <source>
        <dbReference type="SAM" id="MobiDB-lite"/>
    </source>
</evidence>
<sequence length="97" mass="10875">MKSLSRHMPLTCDVLRCSPIIKSAILCHNRRTDFGEEPKLQEPHGIPKPKKERRGSAAKFPSLTLGWISREFLHWGTLFAGATLGTELFLSAETATR</sequence>
<evidence type="ECO:0000313" key="2">
    <source>
        <dbReference type="EMBL" id="KAI1887494.1"/>
    </source>
</evidence>
<comment type="caution">
    <text evidence="2">The sequence shown here is derived from an EMBL/GenBank/DDBJ whole genome shotgun (WGS) entry which is preliminary data.</text>
</comment>
<keyword evidence="3" id="KW-1185">Reference proteome</keyword>
<proteinExistence type="predicted"/>
<dbReference type="EMBL" id="JAERUA010000018">
    <property type="protein sequence ID" value="KAI1887494.1"/>
    <property type="molecule type" value="Genomic_DNA"/>
</dbReference>
<gene>
    <name evidence="2" type="ORF">AGOR_G00190900</name>
</gene>
<organism evidence="2 3">
    <name type="scientific">Albula goreensis</name>
    <dbReference type="NCBI Taxonomy" id="1534307"/>
    <lineage>
        <taxon>Eukaryota</taxon>
        <taxon>Metazoa</taxon>
        <taxon>Chordata</taxon>
        <taxon>Craniata</taxon>
        <taxon>Vertebrata</taxon>
        <taxon>Euteleostomi</taxon>
        <taxon>Actinopterygii</taxon>
        <taxon>Neopterygii</taxon>
        <taxon>Teleostei</taxon>
        <taxon>Albuliformes</taxon>
        <taxon>Albulidae</taxon>
        <taxon>Albula</taxon>
    </lineage>
</organism>
<dbReference type="AlphaFoldDB" id="A0A8T3CW22"/>